<dbReference type="SUPFAM" id="SSF53649">
    <property type="entry name" value="Alkaline phosphatase-like"/>
    <property type="match status" value="1"/>
</dbReference>
<dbReference type="AlphaFoldDB" id="U3A8F7"/>
<organism evidence="4 5">
    <name type="scientific">Caenibius tardaugens NBRC 16725</name>
    <dbReference type="NCBI Taxonomy" id="1219035"/>
    <lineage>
        <taxon>Bacteria</taxon>
        <taxon>Pseudomonadati</taxon>
        <taxon>Pseudomonadota</taxon>
        <taxon>Alphaproteobacteria</taxon>
        <taxon>Sphingomonadales</taxon>
        <taxon>Erythrobacteraceae</taxon>
        <taxon>Caenibius</taxon>
    </lineage>
</organism>
<dbReference type="PANTHER" id="PTHR42693:SF43">
    <property type="entry name" value="BLL2667 PROTEIN"/>
    <property type="match status" value="1"/>
</dbReference>
<evidence type="ECO:0000256" key="1">
    <source>
        <dbReference type="ARBA" id="ARBA00008779"/>
    </source>
</evidence>
<comment type="caution">
    <text evidence="4">The sequence shown here is derived from an EMBL/GenBank/DDBJ whole genome shotgun (WGS) entry which is preliminary data.</text>
</comment>
<dbReference type="InterPro" id="IPR050738">
    <property type="entry name" value="Sulfatase"/>
</dbReference>
<dbReference type="EMBL" id="BASZ01000014">
    <property type="protein sequence ID" value="GAD51043.1"/>
    <property type="molecule type" value="Genomic_DNA"/>
</dbReference>
<evidence type="ECO:0000313" key="5">
    <source>
        <dbReference type="Proteomes" id="UP000016568"/>
    </source>
</evidence>
<dbReference type="eggNOG" id="COG3119">
    <property type="taxonomic scope" value="Bacteria"/>
</dbReference>
<evidence type="ECO:0000256" key="2">
    <source>
        <dbReference type="SAM" id="SignalP"/>
    </source>
</evidence>
<keyword evidence="5" id="KW-1185">Reference proteome</keyword>
<dbReference type="Gene3D" id="3.30.1120.10">
    <property type="match status" value="1"/>
</dbReference>
<keyword evidence="2" id="KW-0732">Signal</keyword>
<reference evidence="4 5" key="1">
    <citation type="submission" date="2013-09" db="EMBL/GenBank/DDBJ databases">
        <title>Whole genome shotgun sequence of Novosphingobium tardaugens NBRC 16725.</title>
        <authorList>
            <person name="Isaki S."/>
            <person name="Hosoyama A."/>
            <person name="Tsuchikane K."/>
            <person name="Katsumata H."/>
            <person name="Ando Y."/>
            <person name="Yamazaki S."/>
            <person name="Fujita N."/>
        </authorList>
    </citation>
    <scope>NUCLEOTIDE SEQUENCE [LARGE SCALE GENOMIC DNA]</scope>
    <source>
        <strain evidence="4 5">NBRC 16725</strain>
    </source>
</reference>
<feature type="domain" description="Sulfatase N-terminal" evidence="3">
    <location>
        <begin position="57"/>
        <end position="468"/>
    </location>
</feature>
<feature type="chain" id="PRO_5004637716" evidence="2">
    <location>
        <begin position="34"/>
        <end position="775"/>
    </location>
</feature>
<name>U3A8F7_9SPHN</name>
<dbReference type="Gene3D" id="3.40.720.10">
    <property type="entry name" value="Alkaline Phosphatase, subunit A"/>
    <property type="match status" value="1"/>
</dbReference>
<dbReference type="Proteomes" id="UP000016568">
    <property type="component" value="Unassembled WGS sequence"/>
</dbReference>
<dbReference type="CDD" id="cd16025">
    <property type="entry name" value="PAS_like"/>
    <property type="match status" value="1"/>
</dbReference>
<dbReference type="Pfam" id="PF00884">
    <property type="entry name" value="Sulfatase"/>
    <property type="match status" value="1"/>
</dbReference>
<sequence length="775" mass="84107">MSSKQGRKWLRQTFPPMLAAGAVAFALCGAARAEEAAGSPAGIANTAQVPQVQAGAPNVVLVLLDDVSFGATSTFGGPAITPALESLARDGLRYNRFHTTAICSPTRASLLSGRNAHAINMGAVMNVADSRPGYIGMQARDASTIAEILRQSGYHTAAFGKWHQTPEWEVSQAGPFDRWPTRQGFEKFYGFMGGETNQFEPSLFDGTTRIVRPAGNAYHLTEDLADQAIGWTRAQTSLTPDKPFFVYFAPGATHAPLQVPKDWIERYRGQFDGGWDKMREQILARQKKLGVVPANTVLTPRPDGMPEWNSLSGDEQKLAARLMETYAAYLAHTDFQIGRLVQSLKESGQYDNTLFIYIVGDNGGSAEGGAAGSLNFMGTLQGIPEKQADMLARMDDIGDSHSYAQYSAGWAWALNSPFQWMKTVASHLGGTRNPMVVSWPKRITDKGGVRSQFGHVNDITPTILEAAGLPAPAQLNGIAQRKMDGTSLVYSFADPKAPERHTTQYFEVFSNRAIYHDGWMASAFHGRRPWIFQTSSDETSPDDDRWELYDLRKDFSQSNDLAAKEPQRLEAMKALFMEQAAANQVLPLKGPVLGLPGLPNLSGKRTEFSFYPGLVGVPESSGPKMANRSWSIRAAVDVPPSGARGVIAAIGGSDAGWSLYLDGDGKPRFTYKLFDMKTVDLAAGNALPAGKSMLEVDFDYDGGGYAKGGTLKFSLNGKPVGAERLPMSPPGFFSIIETFDVGIDTGSSAAHYPDNAAVGYPFEHGQIERVDIKLR</sequence>
<protein>
    <submittedName>
        <fullName evidence="4">Putative arylsulfatase</fullName>
    </submittedName>
</protein>
<evidence type="ECO:0000259" key="3">
    <source>
        <dbReference type="Pfam" id="PF00884"/>
    </source>
</evidence>
<dbReference type="PANTHER" id="PTHR42693">
    <property type="entry name" value="ARYLSULFATASE FAMILY MEMBER"/>
    <property type="match status" value="1"/>
</dbReference>
<feature type="signal peptide" evidence="2">
    <location>
        <begin position="1"/>
        <end position="33"/>
    </location>
</feature>
<dbReference type="InterPro" id="IPR017850">
    <property type="entry name" value="Alkaline_phosphatase_core_sf"/>
</dbReference>
<accession>U3A8F7</accession>
<proteinExistence type="inferred from homology"/>
<dbReference type="InterPro" id="IPR000917">
    <property type="entry name" value="Sulfatase_N"/>
</dbReference>
<comment type="similarity">
    <text evidence="1">Belongs to the sulfatase family.</text>
</comment>
<dbReference type="RefSeq" id="WP_021691861.1">
    <property type="nucleotide sequence ID" value="NZ_BASZ01000014.1"/>
</dbReference>
<evidence type="ECO:0000313" key="4">
    <source>
        <dbReference type="EMBL" id="GAD51043.1"/>
    </source>
</evidence>
<gene>
    <name evidence="4" type="ORF">NT2_14_00460</name>
</gene>